<gene>
    <name evidence="7" type="ORF">OXX778_LOCUS15656</name>
</gene>
<keyword evidence="4" id="KW-0175">Coiled coil</keyword>
<keyword evidence="1 3" id="KW-0863">Zinc-finger</keyword>
<evidence type="ECO:0000259" key="6">
    <source>
        <dbReference type="PROSITE" id="PS50089"/>
    </source>
</evidence>
<keyword evidence="8" id="KW-1185">Reference proteome</keyword>
<dbReference type="SMART" id="SM00184">
    <property type="entry name" value="RING"/>
    <property type="match status" value="1"/>
</dbReference>
<dbReference type="PROSITE" id="PS50089">
    <property type="entry name" value="ZF_RING_2"/>
    <property type="match status" value="1"/>
</dbReference>
<dbReference type="PANTHER" id="PTHR46569:SF1">
    <property type="entry name" value="E3 UBIQUITIN-PROTEIN LIGASE RFWD3-RELATED"/>
    <property type="match status" value="1"/>
</dbReference>
<feature type="coiled-coil region" evidence="4">
    <location>
        <begin position="226"/>
        <end position="281"/>
    </location>
</feature>
<accession>A0A814FPA4</accession>
<name>A0A814FPA4_9BILA</name>
<dbReference type="GO" id="GO:0016567">
    <property type="term" value="P:protein ubiquitination"/>
    <property type="evidence" value="ECO:0007669"/>
    <property type="project" value="TreeGrafter"/>
</dbReference>
<evidence type="ECO:0000256" key="3">
    <source>
        <dbReference type="PROSITE-ProRule" id="PRU00175"/>
    </source>
</evidence>
<sequence>MRPVCVICTEIFVINSHISACSCGHIFHEECLFKWFATSQKSCPQCRAKLKESEVIRRLYLTESESIASTQSLSISQCNDEGVKQKYEDLLNRFEELKSEYRTKNESLTEKNKLIEQKDLKIKELEDFKNSHKKKLNENIVLIDYLKKEIEGSSKIKELYDLREKKIYELEAKLKEYRSIELIYKQNEGEFDNEMRKCISSNVNVSHLQTVVRQLVSTNVLLKQHLDKQSEEKKIFRKKVAQMEKIQSDKDKFLAKKEAEMAELVKKITHLESQKVDLLNEDKSDEIMSSSQPIKTSSTPILRTSYSTDDSDIQYLDDVGRFENSYLRKKDLNLNEIASPVTPLPIPKKRKNPFAKSDSDEESDEITEIPPYQANKKLTLSQVIHHSTDTSSSDDILLVKPVEKVAKPNRLYKTTSFSLGQKSSQRDKHNNSIEIKPLTKTTSSYVYDGLGGRQKVLKTDNLKSYFMTSNSKNNKLSKFKVT</sequence>
<evidence type="ECO:0000313" key="8">
    <source>
        <dbReference type="Proteomes" id="UP000663879"/>
    </source>
</evidence>
<evidence type="ECO:0000256" key="4">
    <source>
        <dbReference type="SAM" id="Coils"/>
    </source>
</evidence>
<keyword evidence="2" id="KW-0862">Zinc</keyword>
<dbReference type="OrthoDB" id="8062037at2759"/>
<feature type="domain" description="RING-type" evidence="6">
    <location>
        <begin position="5"/>
        <end position="47"/>
    </location>
</feature>
<dbReference type="GO" id="GO:0005634">
    <property type="term" value="C:nucleus"/>
    <property type="evidence" value="ECO:0007669"/>
    <property type="project" value="TreeGrafter"/>
</dbReference>
<protein>
    <recommendedName>
        <fullName evidence="6">RING-type domain-containing protein</fullName>
    </recommendedName>
</protein>
<evidence type="ECO:0000256" key="5">
    <source>
        <dbReference type="SAM" id="MobiDB-lite"/>
    </source>
</evidence>
<keyword evidence="1 3" id="KW-0479">Metal-binding</keyword>
<dbReference type="GO" id="GO:0031297">
    <property type="term" value="P:replication fork processing"/>
    <property type="evidence" value="ECO:0007669"/>
    <property type="project" value="TreeGrafter"/>
</dbReference>
<evidence type="ECO:0000256" key="1">
    <source>
        <dbReference type="ARBA" id="ARBA00022771"/>
    </source>
</evidence>
<reference evidence="7" key="1">
    <citation type="submission" date="2021-02" db="EMBL/GenBank/DDBJ databases">
        <authorList>
            <person name="Nowell W R."/>
        </authorList>
    </citation>
    <scope>NUCLEOTIDE SEQUENCE</scope>
    <source>
        <strain evidence="7">Ploen Becks lab</strain>
    </source>
</reference>
<proteinExistence type="predicted"/>
<dbReference type="Pfam" id="PF13639">
    <property type="entry name" value="zf-RING_2"/>
    <property type="match status" value="1"/>
</dbReference>
<dbReference type="PANTHER" id="PTHR46569">
    <property type="entry name" value="E3 UBIQUITIN-PROTEIN LIGASE TRAIP"/>
    <property type="match status" value="1"/>
</dbReference>
<dbReference type="InterPro" id="IPR052639">
    <property type="entry name" value="TRAIP_ubiq-protein_ligase"/>
</dbReference>
<feature type="region of interest" description="Disordered" evidence="5">
    <location>
        <begin position="344"/>
        <end position="370"/>
    </location>
</feature>
<organism evidence="7 8">
    <name type="scientific">Brachionus calyciflorus</name>
    <dbReference type="NCBI Taxonomy" id="104777"/>
    <lineage>
        <taxon>Eukaryota</taxon>
        <taxon>Metazoa</taxon>
        <taxon>Spiralia</taxon>
        <taxon>Gnathifera</taxon>
        <taxon>Rotifera</taxon>
        <taxon>Eurotatoria</taxon>
        <taxon>Monogononta</taxon>
        <taxon>Pseudotrocha</taxon>
        <taxon>Ploima</taxon>
        <taxon>Brachionidae</taxon>
        <taxon>Brachionus</taxon>
    </lineage>
</organism>
<comment type="caution">
    <text evidence="7">The sequence shown here is derived from an EMBL/GenBank/DDBJ whole genome shotgun (WGS) entry which is preliminary data.</text>
</comment>
<dbReference type="InterPro" id="IPR001841">
    <property type="entry name" value="Znf_RING"/>
</dbReference>
<dbReference type="EMBL" id="CAJNOC010003507">
    <property type="protein sequence ID" value="CAF0985694.1"/>
    <property type="molecule type" value="Genomic_DNA"/>
</dbReference>
<dbReference type="AlphaFoldDB" id="A0A814FPA4"/>
<feature type="coiled-coil region" evidence="4">
    <location>
        <begin position="80"/>
        <end position="118"/>
    </location>
</feature>
<dbReference type="GO" id="GO:0090734">
    <property type="term" value="C:site of DNA damage"/>
    <property type="evidence" value="ECO:0007669"/>
    <property type="project" value="TreeGrafter"/>
</dbReference>
<dbReference type="GO" id="GO:0008270">
    <property type="term" value="F:zinc ion binding"/>
    <property type="evidence" value="ECO:0007669"/>
    <property type="project" value="UniProtKB-KW"/>
</dbReference>
<dbReference type="PROSITE" id="PS51257">
    <property type="entry name" value="PROKAR_LIPOPROTEIN"/>
    <property type="match status" value="1"/>
</dbReference>
<dbReference type="SUPFAM" id="SSF57850">
    <property type="entry name" value="RING/U-box"/>
    <property type="match status" value="1"/>
</dbReference>
<evidence type="ECO:0000313" key="7">
    <source>
        <dbReference type="EMBL" id="CAF0985694.1"/>
    </source>
</evidence>
<evidence type="ECO:0000256" key="2">
    <source>
        <dbReference type="ARBA" id="ARBA00022833"/>
    </source>
</evidence>
<dbReference type="InterPro" id="IPR013083">
    <property type="entry name" value="Znf_RING/FYVE/PHD"/>
</dbReference>
<dbReference type="Gene3D" id="3.30.40.10">
    <property type="entry name" value="Zinc/RING finger domain, C3HC4 (zinc finger)"/>
    <property type="match status" value="1"/>
</dbReference>
<dbReference type="GO" id="GO:0061630">
    <property type="term" value="F:ubiquitin protein ligase activity"/>
    <property type="evidence" value="ECO:0007669"/>
    <property type="project" value="TreeGrafter"/>
</dbReference>
<dbReference type="Proteomes" id="UP000663879">
    <property type="component" value="Unassembled WGS sequence"/>
</dbReference>